<dbReference type="PANTHER" id="PTHR13318:SF26">
    <property type="entry name" value="F-BOX_LRR-REPEAT PROTEIN 12"/>
    <property type="match status" value="1"/>
</dbReference>
<dbReference type="InterPro" id="IPR006553">
    <property type="entry name" value="Leu-rich_rpt_Cys-con_subtyp"/>
</dbReference>
<dbReference type="AlphaFoldDB" id="A0AAN9J5Y3"/>
<keyword evidence="1" id="KW-0472">Membrane</keyword>
<gene>
    <name evidence="3" type="ORF">RJT34_15616</name>
</gene>
<dbReference type="InterPro" id="IPR032675">
    <property type="entry name" value="LRR_dom_sf"/>
</dbReference>
<dbReference type="InterPro" id="IPR036047">
    <property type="entry name" value="F-box-like_dom_sf"/>
</dbReference>
<dbReference type="SUPFAM" id="SSF81383">
    <property type="entry name" value="F-box domain"/>
    <property type="match status" value="1"/>
</dbReference>
<dbReference type="GO" id="GO:0019005">
    <property type="term" value="C:SCF ubiquitin ligase complex"/>
    <property type="evidence" value="ECO:0007669"/>
    <property type="project" value="TreeGrafter"/>
</dbReference>
<feature type="domain" description="F-box/LRR-repeat protein 15-like leucin rich repeat" evidence="2">
    <location>
        <begin position="324"/>
        <end position="408"/>
    </location>
</feature>
<name>A0AAN9J5Y3_CLITE</name>
<reference evidence="3 4" key="1">
    <citation type="submission" date="2024-01" db="EMBL/GenBank/DDBJ databases">
        <title>The genomes of 5 underutilized Papilionoideae crops provide insights into root nodulation and disease resistance.</title>
        <authorList>
            <person name="Yuan L."/>
        </authorList>
    </citation>
    <scope>NUCLEOTIDE SEQUENCE [LARGE SCALE GENOMIC DNA]</scope>
    <source>
        <strain evidence="3">LY-2023</strain>
        <tissue evidence="3">Leaf</tissue>
    </source>
</reference>
<organism evidence="3 4">
    <name type="scientific">Clitoria ternatea</name>
    <name type="common">Butterfly pea</name>
    <dbReference type="NCBI Taxonomy" id="43366"/>
    <lineage>
        <taxon>Eukaryota</taxon>
        <taxon>Viridiplantae</taxon>
        <taxon>Streptophyta</taxon>
        <taxon>Embryophyta</taxon>
        <taxon>Tracheophyta</taxon>
        <taxon>Spermatophyta</taxon>
        <taxon>Magnoliopsida</taxon>
        <taxon>eudicotyledons</taxon>
        <taxon>Gunneridae</taxon>
        <taxon>Pentapetalae</taxon>
        <taxon>rosids</taxon>
        <taxon>fabids</taxon>
        <taxon>Fabales</taxon>
        <taxon>Fabaceae</taxon>
        <taxon>Papilionoideae</taxon>
        <taxon>50 kb inversion clade</taxon>
        <taxon>NPAAA clade</taxon>
        <taxon>indigoferoid/millettioid clade</taxon>
        <taxon>Phaseoleae</taxon>
        <taxon>Clitoria</taxon>
    </lineage>
</organism>
<evidence type="ECO:0000256" key="1">
    <source>
        <dbReference type="SAM" id="Phobius"/>
    </source>
</evidence>
<feature type="domain" description="F-box/LRR-repeat protein 15-like leucin rich repeat" evidence="2">
    <location>
        <begin position="133"/>
        <end position="256"/>
    </location>
</feature>
<dbReference type="EMBL" id="JAYKXN010000004">
    <property type="protein sequence ID" value="KAK7292763.1"/>
    <property type="molecule type" value="Genomic_DNA"/>
</dbReference>
<comment type="caution">
    <text evidence="3">The sequence shown here is derived from an EMBL/GenBank/DDBJ whole genome shotgun (WGS) entry which is preliminary data.</text>
</comment>
<keyword evidence="1" id="KW-0812">Transmembrane</keyword>
<protein>
    <recommendedName>
        <fullName evidence="2">F-box/LRR-repeat protein 15-like leucin rich repeat domain-containing protein</fullName>
    </recommendedName>
</protein>
<keyword evidence="1" id="KW-1133">Transmembrane helix</keyword>
<dbReference type="Proteomes" id="UP001359559">
    <property type="component" value="Unassembled WGS sequence"/>
</dbReference>
<dbReference type="Pfam" id="PF25372">
    <property type="entry name" value="DUF7885"/>
    <property type="match status" value="2"/>
</dbReference>
<feature type="transmembrane region" description="Helical" evidence="1">
    <location>
        <begin position="12"/>
        <end position="34"/>
    </location>
</feature>
<dbReference type="InterPro" id="IPR057207">
    <property type="entry name" value="FBXL15_LRR"/>
</dbReference>
<proteinExistence type="predicted"/>
<dbReference type="GO" id="GO:0031146">
    <property type="term" value="P:SCF-dependent proteasomal ubiquitin-dependent protein catabolic process"/>
    <property type="evidence" value="ECO:0007669"/>
    <property type="project" value="TreeGrafter"/>
</dbReference>
<keyword evidence="4" id="KW-1185">Reference proteome</keyword>
<dbReference type="SUPFAM" id="SSF52047">
    <property type="entry name" value="RNI-like"/>
    <property type="match status" value="1"/>
</dbReference>
<evidence type="ECO:0000313" key="3">
    <source>
        <dbReference type="EMBL" id="KAK7292763.1"/>
    </source>
</evidence>
<evidence type="ECO:0000259" key="2">
    <source>
        <dbReference type="Pfam" id="PF25372"/>
    </source>
</evidence>
<dbReference type="SMART" id="SM00367">
    <property type="entry name" value="LRR_CC"/>
    <property type="match status" value="9"/>
</dbReference>
<dbReference type="CDD" id="cd22159">
    <property type="entry name" value="F-box_AtTIR1-like"/>
    <property type="match status" value="1"/>
</dbReference>
<sequence length="438" mass="48771">MIKQTQKTPPILYVLFFLSMVFQLLEGLLITGYGESPALGGLDLEKVEMGDLSRSDDTSIMHLPDDCLAMIFHDLDTRIDRDSFGLTCRQWLHIQDFNRRSLQFECSLTILHPSSLSTKGSDVHTIHLHRLLRRFQHLESLSLSNCRELNDSGLTRLLSYGSNLQKLNLDCCWKITDYGLSLVASGCPSLISVSLYRCLGITDKGLETLASACSSMKYVNISYCSQISDKGLEALTKWCRQLQAVKMSHCESISGVGFEGCSKSLVYVEAESCKLNPEGVMGIVSGGGIGYLDVSCLCWSILGDPLPGIALSSCLKILNFRLCRTVSDASIVAIAKGCPLLEEWNLALCHEVRISGWQAVGVYCQNLKRLHVNRCRNLSDNGLHALREGCKNLSILYLNDCVRLSSAALELFKFHRPNVCIKEIEIMCKPYWEFIDTG</sequence>
<dbReference type="PANTHER" id="PTHR13318">
    <property type="entry name" value="PARTNER OF PAIRED, ISOFORM B-RELATED"/>
    <property type="match status" value="1"/>
</dbReference>
<dbReference type="Gene3D" id="1.20.1280.50">
    <property type="match status" value="1"/>
</dbReference>
<accession>A0AAN9J5Y3</accession>
<dbReference type="Gene3D" id="3.80.10.10">
    <property type="entry name" value="Ribonuclease Inhibitor"/>
    <property type="match status" value="1"/>
</dbReference>
<evidence type="ECO:0000313" key="4">
    <source>
        <dbReference type="Proteomes" id="UP001359559"/>
    </source>
</evidence>